<protein>
    <recommendedName>
        <fullName evidence="1">DUF8134 domain-containing protein</fullName>
    </recommendedName>
</protein>
<dbReference type="InterPro" id="IPR058447">
    <property type="entry name" value="DUF8134"/>
</dbReference>
<proteinExistence type="predicted"/>
<accession>A0ABD5TUL7</accession>
<evidence type="ECO:0000259" key="1">
    <source>
        <dbReference type="Pfam" id="PF26455"/>
    </source>
</evidence>
<dbReference type="Pfam" id="PF26455">
    <property type="entry name" value="DUF8134"/>
    <property type="match status" value="1"/>
</dbReference>
<gene>
    <name evidence="2" type="ORF">ACFQEV_02690</name>
</gene>
<sequence length="104" mass="11390">MTVALRVLDDGAWVSVNDDRKVSVSELWRFVDSDFCRCELPDMVVEGIVEVGVDGRTIEARVYGQCIACGEKGTTGWVPVGKILDGEFVDIDREGVLKPTGVEN</sequence>
<reference evidence="2 3" key="1">
    <citation type="journal article" date="2019" name="Int. J. Syst. Evol. Microbiol.">
        <title>The Global Catalogue of Microorganisms (GCM) 10K type strain sequencing project: providing services to taxonomists for standard genome sequencing and annotation.</title>
        <authorList>
            <consortium name="The Broad Institute Genomics Platform"/>
            <consortium name="The Broad Institute Genome Sequencing Center for Infectious Disease"/>
            <person name="Wu L."/>
            <person name="Ma J."/>
        </authorList>
    </citation>
    <scope>NUCLEOTIDE SEQUENCE [LARGE SCALE GENOMIC DNA]</scope>
    <source>
        <strain evidence="2 3">YIM 94188</strain>
    </source>
</reference>
<dbReference type="Proteomes" id="UP001596408">
    <property type="component" value="Unassembled WGS sequence"/>
</dbReference>
<keyword evidence="3" id="KW-1185">Reference proteome</keyword>
<feature type="domain" description="DUF8134" evidence="1">
    <location>
        <begin position="1"/>
        <end position="100"/>
    </location>
</feature>
<organism evidence="2 3">
    <name type="scientific">Halopelagius fulvigenes</name>
    <dbReference type="NCBI Taxonomy" id="1198324"/>
    <lineage>
        <taxon>Archaea</taxon>
        <taxon>Methanobacteriati</taxon>
        <taxon>Methanobacteriota</taxon>
        <taxon>Stenosarchaea group</taxon>
        <taxon>Halobacteria</taxon>
        <taxon>Halobacteriales</taxon>
        <taxon>Haloferacaceae</taxon>
    </lineage>
</organism>
<dbReference type="RefSeq" id="WP_379692443.1">
    <property type="nucleotide sequence ID" value="NZ_JBHSXH010000009.1"/>
</dbReference>
<evidence type="ECO:0000313" key="3">
    <source>
        <dbReference type="Proteomes" id="UP001596408"/>
    </source>
</evidence>
<evidence type="ECO:0000313" key="2">
    <source>
        <dbReference type="EMBL" id="MFC6823904.1"/>
    </source>
</evidence>
<dbReference type="EMBL" id="JBHSXH010000009">
    <property type="protein sequence ID" value="MFC6823904.1"/>
    <property type="molecule type" value="Genomic_DNA"/>
</dbReference>
<dbReference type="AlphaFoldDB" id="A0ABD5TUL7"/>
<comment type="caution">
    <text evidence="2">The sequence shown here is derived from an EMBL/GenBank/DDBJ whole genome shotgun (WGS) entry which is preliminary data.</text>
</comment>
<name>A0ABD5TUL7_9EURY</name>